<feature type="domain" description="Histidine kinase" evidence="15">
    <location>
        <begin position="456"/>
        <end position="677"/>
    </location>
</feature>
<dbReference type="PROSITE" id="PS50109">
    <property type="entry name" value="HIS_KIN"/>
    <property type="match status" value="1"/>
</dbReference>
<dbReference type="InterPro" id="IPR035965">
    <property type="entry name" value="PAS-like_dom_sf"/>
</dbReference>
<dbReference type="NCBIfam" id="TIGR00229">
    <property type="entry name" value="sensory_box"/>
    <property type="match status" value="1"/>
</dbReference>
<dbReference type="PROSITE" id="PS50113">
    <property type="entry name" value="PAC"/>
    <property type="match status" value="1"/>
</dbReference>
<keyword evidence="11" id="KW-0902">Two-component regulatory system</keyword>
<evidence type="ECO:0000259" key="16">
    <source>
        <dbReference type="PROSITE" id="PS50112"/>
    </source>
</evidence>
<comment type="caution">
    <text evidence="18">The sequence shown here is derived from an EMBL/GenBank/DDBJ whole genome shotgun (WGS) entry which is preliminary data.</text>
</comment>
<comment type="subcellular location">
    <subcellularLocation>
        <location evidence="3">Cell membrane</location>
        <topology evidence="3">Multi-pass membrane protein</topology>
    </subcellularLocation>
</comment>
<dbReference type="AlphaFoldDB" id="A0A3N0DSW4"/>
<feature type="chain" id="PRO_5018303459" description="histidine kinase" evidence="14">
    <location>
        <begin position="26"/>
        <end position="682"/>
    </location>
</feature>
<dbReference type="GO" id="GO:0005886">
    <property type="term" value="C:plasma membrane"/>
    <property type="evidence" value="ECO:0007669"/>
    <property type="project" value="UniProtKB-SubCell"/>
</dbReference>
<dbReference type="CDD" id="cd00075">
    <property type="entry name" value="HATPase"/>
    <property type="match status" value="1"/>
</dbReference>
<keyword evidence="14" id="KW-0732">Signal</keyword>
<dbReference type="SUPFAM" id="SSF55874">
    <property type="entry name" value="ATPase domain of HSP90 chaperone/DNA topoisomerase II/histidine kinase"/>
    <property type="match status" value="1"/>
</dbReference>
<evidence type="ECO:0000256" key="9">
    <source>
        <dbReference type="ARBA" id="ARBA00022777"/>
    </source>
</evidence>
<evidence type="ECO:0000256" key="2">
    <source>
        <dbReference type="ARBA" id="ARBA00001968"/>
    </source>
</evidence>
<dbReference type="Gene3D" id="3.30.565.10">
    <property type="entry name" value="Histidine kinase-like ATPase, C-terminal domain"/>
    <property type="match status" value="1"/>
</dbReference>
<comment type="cofactor">
    <cofactor evidence="2">
        <name>a divalent metal cation</name>
        <dbReference type="ChEBI" id="CHEBI:60240"/>
    </cofactor>
</comment>
<dbReference type="Pfam" id="PF13426">
    <property type="entry name" value="PAS_9"/>
    <property type="match status" value="1"/>
</dbReference>
<dbReference type="PANTHER" id="PTHR43711:SF1">
    <property type="entry name" value="HISTIDINE KINASE 1"/>
    <property type="match status" value="1"/>
</dbReference>
<proteinExistence type="predicted"/>
<evidence type="ECO:0000256" key="10">
    <source>
        <dbReference type="ARBA" id="ARBA00022989"/>
    </source>
</evidence>
<gene>
    <name evidence="18" type="ORF">EFL95_06560</name>
</gene>
<keyword evidence="9" id="KW-0418">Kinase</keyword>
<dbReference type="InterPro" id="IPR007895">
    <property type="entry name" value="MASE1"/>
</dbReference>
<sequence length="682" mass="73187">MNRTLGLRLAGVLTLMFGFGLSAVATQPDGGHAGFMWPVGLASGALVISPRRATPYVVAGITTLTSITFLIGGYPVGVSLGYSVAVTIEAIVAQRVLTLGWTRRWSLLEPNDLGRFFFACALSALTGAGGFAAVSAANSFGVPWRVAIAVFVTHLASEALLLGLFKTYSGANAVYYGNLERIAAWVLTIGVTTAAFIPREMPSLAFLVIPLLGWVAFRAPMREGLLQLLTVGIISSTLSNSGYGPFSDPALMDRLNPEAHHLPQQAFLIACAMVTIPFAMAVSMQRASASQALRERARSERLVQSARGIAIIGTDELGRINLFSPGAEAILGYAPEEVFGQSTRMFHTEAELARHARELGTDPTYVSVVRATGQLPPGTARTWQFVRKDGIPRTLSLILSPITDDHGAFVGYVATADDITDRIDAQNALQKALDTERRAVKRLTEVDQVKDAFVSSVSHELRTPMTNIVGYLELMQDGVYGVPTPGQTDAMSRIDLNARRLLTLIDDLLTLSSMESIDQRRRRGQVDLVGVVQRAVEIVRPGLENRELTFAVDAPANPVSITGDNGELERLVINLATNAVKFTPDGGTITVRLAGPRDGCGPVLEVQDTGIGIREEDRSMLFTRFFRTSHAHELNVPGSGLGLSIAKAITEVHGGKISASSVHGQGSTFRVEFPRQEAAAAR</sequence>
<evidence type="ECO:0000256" key="5">
    <source>
        <dbReference type="ARBA" id="ARBA00022475"/>
    </source>
</evidence>
<dbReference type="InterPro" id="IPR003661">
    <property type="entry name" value="HisK_dim/P_dom"/>
</dbReference>
<accession>A0A3N0DSW4</accession>
<dbReference type="InterPro" id="IPR001610">
    <property type="entry name" value="PAC"/>
</dbReference>
<dbReference type="InterPro" id="IPR036890">
    <property type="entry name" value="HATPase_C_sf"/>
</dbReference>
<dbReference type="GO" id="GO:0000155">
    <property type="term" value="F:phosphorelay sensor kinase activity"/>
    <property type="evidence" value="ECO:0007669"/>
    <property type="project" value="InterPro"/>
</dbReference>
<dbReference type="FunFam" id="3.30.565.10:FF:000006">
    <property type="entry name" value="Sensor histidine kinase WalK"/>
    <property type="match status" value="1"/>
</dbReference>
<feature type="transmembrane region" description="Helical" evidence="13">
    <location>
        <begin position="179"/>
        <end position="197"/>
    </location>
</feature>
<dbReference type="FunFam" id="1.10.287.130:FF:000001">
    <property type="entry name" value="Two-component sensor histidine kinase"/>
    <property type="match status" value="1"/>
</dbReference>
<dbReference type="EC" id="2.7.13.3" evidence="4"/>
<dbReference type="InterPro" id="IPR000014">
    <property type="entry name" value="PAS"/>
</dbReference>
<evidence type="ECO:0000256" key="11">
    <source>
        <dbReference type="ARBA" id="ARBA00023012"/>
    </source>
</evidence>
<evidence type="ECO:0000256" key="6">
    <source>
        <dbReference type="ARBA" id="ARBA00022553"/>
    </source>
</evidence>
<dbReference type="SUPFAM" id="SSF55785">
    <property type="entry name" value="PYP-like sensor domain (PAS domain)"/>
    <property type="match status" value="1"/>
</dbReference>
<evidence type="ECO:0000256" key="4">
    <source>
        <dbReference type="ARBA" id="ARBA00012438"/>
    </source>
</evidence>
<dbReference type="Gene3D" id="3.30.450.20">
    <property type="entry name" value="PAS domain"/>
    <property type="match status" value="1"/>
</dbReference>
<keyword evidence="8 13" id="KW-0812">Transmembrane</keyword>
<keyword evidence="19" id="KW-1185">Reference proteome</keyword>
<evidence type="ECO:0000313" key="18">
    <source>
        <dbReference type="EMBL" id="RNL78735.1"/>
    </source>
</evidence>
<evidence type="ECO:0000256" key="1">
    <source>
        <dbReference type="ARBA" id="ARBA00000085"/>
    </source>
</evidence>
<keyword evidence="6" id="KW-0597">Phosphoprotein</keyword>
<evidence type="ECO:0000256" key="3">
    <source>
        <dbReference type="ARBA" id="ARBA00004651"/>
    </source>
</evidence>
<dbReference type="Pfam" id="PF05231">
    <property type="entry name" value="MASE1"/>
    <property type="match status" value="1"/>
</dbReference>
<dbReference type="EMBL" id="RJSG01000002">
    <property type="protein sequence ID" value="RNL78735.1"/>
    <property type="molecule type" value="Genomic_DNA"/>
</dbReference>
<feature type="domain" description="PAS" evidence="16">
    <location>
        <begin position="295"/>
        <end position="349"/>
    </location>
</feature>
<comment type="catalytic activity">
    <reaction evidence="1">
        <text>ATP + protein L-histidine = ADP + protein N-phospho-L-histidine.</text>
        <dbReference type="EC" id="2.7.13.3"/>
    </reaction>
</comment>
<feature type="transmembrane region" description="Helical" evidence="13">
    <location>
        <begin position="203"/>
        <end position="221"/>
    </location>
</feature>
<feature type="transmembrane region" description="Helical" evidence="13">
    <location>
        <begin position="56"/>
        <end position="74"/>
    </location>
</feature>
<keyword evidence="5" id="KW-1003">Cell membrane</keyword>
<keyword evidence="7" id="KW-0808">Transferase</keyword>
<dbReference type="InterPro" id="IPR003594">
    <property type="entry name" value="HATPase_dom"/>
</dbReference>
<dbReference type="InterPro" id="IPR004358">
    <property type="entry name" value="Sig_transdc_His_kin-like_C"/>
</dbReference>
<dbReference type="SMART" id="SM00387">
    <property type="entry name" value="HATPase_c"/>
    <property type="match status" value="1"/>
</dbReference>
<keyword evidence="10 13" id="KW-1133">Transmembrane helix</keyword>
<evidence type="ECO:0000256" key="7">
    <source>
        <dbReference type="ARBA" id="ARBA00022679"/>
    </source>
</evidence>
<dbReference type="PROSITE" id="PS50112">
    <property type="entry name" value="PAS"/>
    <property type="match status" value="1"/>
</dbReference>
<dbReference type="Proteomes" id="UP000277094">
    <property type="component" value="Unassembled WGS sequence"/>
</dbReference>
<feature type="transmembrane region" description="Helical" evidence="13">
    <location>
        <begin position="113"/>
        <end position="134"/>
    </location>
</feature>
<evidence type="ECO:0000256" key="13">
    <source>
        <dbReference type="SAM" id="Phobius"/>
    </source>
</evidence>
<feature type="signal peptide" evidence="14">
    <location>
        <begin position="1"/>
        <end position="25"/>
    </location>
</feature>
<dbReference type="InterPro" id="IPR005467">
    <property type="entry name" value="His_kinase_dom"/>
</dbReference>
<dbReference type="Gene3D" id="1.10.287.130">
    <property type="match status" value="1"/>
</dbReference>
<dbReference type="CDD" id="cd00082">
    <property type="entry name" value="HisKA"/>
    <property type="match status" value="1"/>
</dbReference>
<dbReference type="PRINTS" id="PR00344">
    <property type="entry name" value="BCTRLSENSOR"/>
</dbReference>
<feature type="transmembrane region" description="Helical" evidence="13">
    <location>
        <begin position="146"/>
        <end position="167"/>
    </location>
</feature>
<evidence type="ECO:0000256" key="8">
    <source>
        <dbReference type="ARBA" id="ARBA00022692"/>
    </source>
</evidence>
<dbReference type="InterPro" id="IPR036097">
    <property type="entry name" value="HisK_dim/P_sf"/>
</dbReference>
<dbReference type="RefSeq" id="WP_123233236.1">
    <property type="nucleotide sequence ID" value="NZ_RJSG01000002.1"/>
</dbReference>
<evidence type="ECO:0000259" key="15">
    <source>
        <dbReference type="PROSITE" id="PS50109"/>
    </source>
</evidence>
<dbReference type="GO" id="GO:0005509">
    <property type="term" value="F:calcium ion binding"/>
    <property type="evidence" value="ECO:0007669"/>
    <property type="project" value="UniProtKB-ARBA"/>
</dbReference>
<dbReference type="CDD" id="cd00130">
    <property type="entry name" value="PAS"/>
    <property type="match status" value="1"/>
</dbReference>
<dbReference type="InterPro" id="IPR000700">
    <property type="entry name" value="PAS-assoc_C"/>
</dbReference>
<dbReference type="Pfam" id="PF00512">
    <property type="entry name" value="HisKA"/>
    <property type="match status" value="1"/>
</dbReference>
<dbReference type="Pfam" id="PF02518">
    <property type="entry name" value="HATPase_c"/>
    <property type="match status" value="1"/>
</dbReference>
<dbReference type="SMART" id="SM00086">
    <property type="entry name" value="PAC"/>
    <property type="match status" value="1"/>
</dbReference>
<reference evidence="18 19" key="1">
    <citation type="submission" date="2018-11" db="EMBL/GenBank/DDBJ databases">
        <authorList>
            <person name="Li F."/>
        </authorList>
    </citation>
    <scope>NUCLEOTIDE SEQUENCE [LARGE SCALE GENOMIC DNA]</scope>
    <source>
        <strain evidence="18 19">KIS18-7</strain>
    </source>
</reference>
<evidence type="ECO:0000259" key="17">
    <source>
        <dbReference type="PROSITE" id="PS50113"/>
    </source>
</evidence>
<dbReference type="InterPro" id="IPR050736">
    <property type="entry name" value="Sensor_HK_Regulatory"/>
</dbReference>
<name>A0A3N0DSW4_9ACTN</name>
<protein>
    <recommendedName>
        <fullName evidence="4">histidine kinase</fullName>
        <ecNumber evidence="4">2.7.13.3</ecNumber>
    </recommendedName>
</protein>
<organism evidence="18 19">
    <name type="scientific">Nocardioides marmorisolisilvae</name>
    <dbReference type="NCBI Taxonomy" id="1542737"/>
    <lineage>
        <taxon>Bacteria</taxon>
        <taxon>Bacillati</taxon>
        <taxon>Actinomycetota</taxon>
        <taxon>Actinomycetes</taxon>
        <taxon>Propionibacteriales</taxon>
        <taxon>Nocardioidaceae</taxon>
        <taxon>Nocardioides</taxon>
    </lineage>
</organism>
<keyword evidence="12 13" id="KW-0472">Membrane</keyword>
<feature type="transmembrane region" description="Helical" evidence="13">
    <location>
        <begin position="33"/>
        <end position="49"/>
    </location>
</feature>
<evidence type="ECO:0000313" key="19">
    <source>
        <dbReference type="Proteomes" id="UP000277094"/>
    </source>
</evidence>
<dbReference type="OrthoDB" id="3272969at2"/>
<evidence type="ECO:0000256" key="12">
    <source>
        <dbReference type="ARBA" id="ARBA00023136"/>
    </source>
</evidence>
<dbReference type="PANTHER" id="PTHR43711">
    <property type="entry name" value="TWO-COMPONENT HISTIDINE KINASE"/>
    <property type="match status" value="1"/>
</dbReference>
<dbReference type="SUPFAM" id="SSF47384">
    <property type="entry name" value="Homodimeric domain of signal transducing histidine kinase"/>
    <property type="match status" value="1"/>
</dbReference>
<dbReference type="SMART" id="SM00388">
    <property type="entry name" value="HisKA"/>
    <property type="match status" value="1"/>
</dbReference>
<evidence type="ECO:0000256" key="14">
    <source>
        <dbReference type="SAM" id="SignalP"/>
    </source>
</evidence>
<feature type="domain" description="PAC" evidence="17">
    <location>
        <begin position="379"/>
        <end position="431"/>
    </location>
</feature>